<dbReference type="GO" id="GO:0016020">
    <property type="term" value="C:membrane"/>
    <property type="evidence" value="ECO:0007669"/>
    <property type="project" value="UniProtKB-SubCell"/>
</dbReference>
<dbReference type="AlphaFoldDB" id="A0A8R1ICI7"/>
<evidence type="ECO:0000256" key="2">
    <source>
        <dbReference type="ARBA" id="ARBA00022692"/>
    </source>
</evidence>
<reference evidence="7" key="1">
    <citation type="submission" date="2010-08" db="EMBL/GenBank/DDBJ databases">
        <authorList>
            <consortium name="Caenorhabditis japonica Sequencing Consortium"/>
            <person name="Wilson R.K."/>
        </authorList>
    </citation>
    <scope>NUCLEOTIDE SEQUENCE [LARGE SCALE GENOMIC DNA]</scope>
    <source>
        <strain evidence="7">DF5081</strain>
    </source>
</reference>
<keyword evidence="7" id="KW-1185">Reference proteome</keyword>
<dbReference type="Proteomes" id="UP000005237">
    <property type="component" value="Unassembled WGS sequence"/>
</dbReference>
<evidence type="ECO:0000256" key="4">
    <source>
        <dbReference type="ARBA" id="ARBA00023136"/>
    </source>
</evidence>
<keyword evidence="4 5" id="KW-0472">Membrane</keyword>
<evidence type="ECO:0000313" key="7">
    <source>
        <dbReference type="Proteomes" id="UP000005237"/>
    </source>
</evidence>
<evidence type="ECO:0000313" key="6">
    <source>
        <dbReference type="EnsemblMetazoa" id="CJA22890b.1"/>
    </source>
</evidence>
<evidence type="ECO:0000256" key="1">
    <source>
        <dbReference type="ARBA" id="ARBA00004141"/>
    </source>
</evidence>
<dbReference type="EnsemblMetazoa" id="CJA22890b.1">
    <property type="protein sequence ID" value="CJA22890b.1"/>
    <property type="gene ID" value="WBGene00178462"/>
</dbReference>
<keyword evidence="3 5" id="KW-1133">Transmembrane helix</keyword>
<keyword evidence="2 5" id="KW-0812">Transmembrane</keyword>
<dbReference type="InterPro" id="IPR051617">
    <property type="entry name" value="UNC-93-like_regulator"/>
</dbReference>
<accession>A0A8R1ICI7</accession>
<sequence length="66" mass="7628">MEPTSTTSRRFELLCIMMLTFGQLCIMTGYDSQSFILESVIHSIHEREPARISQYAGYYGLVVIYE</sequence>
<protein>
    <submittedName>
        <fullName evidence="6">Uncharacterized protein</fullName>
    </submittedName>
</protein>
<reference evidence="6" key="2">
    <citation type="submission" date="2022-06" db="UniProtKB">
        <authorList>
            <consortium name="EnsemblMetazoa"/>
        </authorList>
    </citation>
    <scope>IDENTIFICATION</scope>
    <source>
        <strain evidence="6">DF5081</strain>
    </source>
</reference>
<dbReference type="PANTHER" id="PTHR23294:SF60">
    <property type="entry name" value="UNC93-LIKE PROTEIN MFSD11"/>
    <property type="match status" value="1"/>
</dbReference>
<dbReference type="PANTHER" id="PTHR23294">
    <property type="entry name" value="ET TRANSLATION PRODUCT-RELATED"/>
    <property type="match status" value="1"/>
</dbReference>
<organism evidence="6 7">
    <name type="scientific">Caenorhabditis japonica</name>
    <dbReference type="NCBI Taxonomy" id="281687"/>
    <lineage>
        <taxon>Eukaryota</taxon>
        <taxon>Metazoa</taxon>
        <taxon>Ecdysozoa</taxon>
        <taxon>Nematoda</taxon>
        <taxon>Chromadorea</taxon>
        <taxon>Rhabditida</taxon>
        <taxon>Rhabditina</taxon>
        <taxon>Rhabditomorpha</taxon>
        <taxon>Rhabditoidea</taxon>
        <taxon>Rhabditidae</taxon>
        <taxon>Peloderinae</taxon>
        <taxon>Caenorhabditis</taxon>
    </lineage>
</organism>
<proteinExistence type="predicted"/>
<name>A0A8R1ICI7_CAEJA</name>
<evidence type="ECO:0000256" key="3">
    <source>
        <dbReference type="ARBA" id="ARBA00022989"/>
    </source>
</evidence>
<comment type="subcellular location">
    <subcellularLocation>
        <location evidence="1">Membrane</location>
        <topology evidence="1">Multi-pass membrane protein</topology>
    </subcellularLocation>
</comment>
<evidence type="ECO:0000256" key="5">
    <source>
        <dbReference type="SAM" id="Phobius"/>
    </source>
</evidence>
<feature type="transmembrane region" description="Helical" evidence="5">
    <location>
        <begin position="12"/>
        <end position="30"/>
    </location>
</feature>